<organism evidence="1 2">
    <name type="scientific">Portunus trituberculatus</name>
    <name type="common">Swimming crab</name>
    <name type="synonym">Neptunus trituberculatus</name>
    <dbReference type="NCBI Taxonomy" id="210409"/>
    <lineage>
        <taxon>Eukaryota</taxon>
        <taxon>Metazoa</taxon>
        <taxon>Ecdysozoa</taxon>
        <taxon>Arthropoda</taxon>
        <taxon>Crustacea</taxon>
        <taxon>Multicrustacea</taxon>
        <taxon>Malacostraca</taxon>
        <taxon>Eumalacostraca</taxon>
        <taxon>Eucarida</taxon>
        <taxon>Decapoda</taxon>
        <taxon>Pleocyemata</taxon>
        <taxon>Brachyura</taxon>
        <taxon>Eubrachyura</taxon>
        <taxon>Portunoidea</taxon>
        <taxon>Portunidae</taxon>
        <taxon>Portuninae</taxon>
        <taxon>Portunus</taxon>
    </lineage>
</organism>
<name>A0A5B7IRW7_PORTR</name>
<keyword evidence="2" id="KW-1185">Reference proteome</keyword>
<accession>A0A5B7IRW7</accession>
<proteinExistence type="predicted"/>
<dbReference type="AlphaFoldDB" id="A0A5B7IRW7"/>
<dbReference type="Proteomes" id="UP000324222">
    <property type="component" value="Unassembled WGS sequence"/>
</dbReference>
<gene>
    <name evidence="1" type="ORF">E2C01_079852</name>
</gene>
<comment type="caution">
    <text evidence="1">The sequence shown here is derived from an EMBL/GenBank/DDBJ whole genome shotgun (WGS) entry which is preliminary data.</text>
</comment>
<protein>
    <submittedName>
        <fullName evidence="1">Uncharacterized protein</fullName>
    </submittedName>
</protein>
<sequence>MISGRTPTYLRGPPCDRDGDRDLAAQQFLLLERVVILFISNPGQSTPLTFLVHAPPPHPQPATLMTLNEYASATYY</sequence>
<reference evidence="1 2" key="1">
    <citation type="submission" date="2019-05" db="EMBL/GenBank/DDBJ databases">
        <title>Another draft genome of Portunus trituberculatus and its Hox gene families provides insights of decapod evolution.</title>
        <authorList>
            <person name="Jeong J.-H."/>
            <person name="Song I."/>
            <person name="Kim S."/>
            <person name="Choi T."/>
            <person name="Kim D."/>
            <person name="Ryu S."/>
            <person name="Kim W."/>
        </authorList>
    </citation>
    <scope>NUCLEOTIDE SEQUENCE [LARGE SCALE GENOMIC DNA]</scope>
    <source>
        <tissue evidence="1">Muscle</tissue>
    </source>
</reference>
<evidence type="ECO:0000313" key="2">
    <source>
        <dbReference type="Proteomes" id="UP000324222"/>
    </source>
</evidence>
<evidence type="ECO:0000313" key="1">
    <source>
        <dbReference type="EMBL" id="MPC85093.1"/>
    </source>
</evidence>
<dbReference type="EMBL" id="VSRR010067317">
    <property type="protein sequence ID" value="MPC85093.1"/>
    <property type="molecule type" value="Genomic_DNA"/>
</dbReference>